<dbReference type="STRING" id="639004.SAMN04488239_11857"/>
<sequence length="332" mass="36417">MQKRRLGRNGPEISALGFGAMSFTDFYGPTDEEQSHAILDLALEAGVTHLDTANIYGMGRSEQVIGNYLRKNPGAREHFVIATKATITRDADGNRRYDNSHAHLEAELDKSLKRLGLDCVDLFYAHRRDPSMSIEEATGNLARLVESGKTRAIGFSEIAPSSLRRAVAVHPVAAVQSEYSLSTRFPDLGLVQATAELGVAMVAFSPVGRSFLTDRPLSLDAVKALDFLRLNPRFMEPNYSANIAQTDKFRALAAEMGVPAAGLAIAWLLRRGDHVIPIPGTRSVDHFRELLAGAKTLLTDEDMARIEAVLPVGWAHGDRYSDAQWVGPERYC</sequence>
<reference evidence="4" key="1">
    <citation type="submission" date="2016-10" db="EMBL/GenBank/DDBJ databases">
        <authorList>
            <person name="Varghese N."/>
            <person name="Submissions S."/>
        </authorList>
    </citation>
    <scope>NUCLEOTIDE SEQUENCE [LARGE SCALE GENOMIC DNA]</scope>
    <source>
        <strain evidence="4">CGMCC 1.9108</strain>
    </source>
</reference>
<keyword evidence="4" id="KW-1185">Reference proteome</keyword>
<accession>A0A1G7CKF8</accession>
<dbReference type="InterPro" id="IPR023210">
    <property type="entry name" value="NADP_OxRdtase_dom"/>
</dbReference>
<dbReference type="EMBL" id="FMZV01000018">
    <property type="protein sequence ID" value="SDE39230.1"/>
    <property type="molecule type" value="Genomic_DNA"/>
</dbReference>
<proteinExistence type="predicted"/>
<gene>
    <name evidence="3" type="ORF">SAMN04488239_11857</name>
</gene>
<dbReference type="GO" id="GO:0005737">
    <property type="term" value="C:cytoplasm"/>
    <property type="evidence" value="ECO:0007669"/>
    <property type="project" value="TreeGrafter"/>
</dbReference>
<organism evidence="3 4">
    <name type="scientific">Ruegeria marina</name>
    <dbReference type="NCBI Taxonomy" id="639004"/>
    <lineage>
        <taxon>Bacteria</taxon>
        <taxon>Pseudomonadati</taxon>
        <taxon>Pseudomonadota</taxon>
        <taxon>Alphaproteobacteria</taxon>
        <taxon>Rhodobacterales</taxon>
        <taxon>Roseobacteraceae</taxon>
        <taxon>Ruegeria</taxon>
    </lineage>
</organism>
<dbReference type="Gene3D" id="3.20.20.100">
    <property type="entry name" value="NADP-dependent oxidoreductase domain"/>
    <property type="match status" value="1"/>
</dbReference>
<dbReference type="OrthoDB" id="9803483at2"/>
<dbReference type="Pfam" id="PF00248">
    <property type="entry name" value="Aldo_ket_red"/>
    <property type="match status" value="1"/>
</dbReference>
<dbReference type="SUPFAM" id="SSF51430">
    <property type="entry name" value="NAD(P)-linked oxidoreductase"/>
    <property type="match status" value="1"/>
</dbReference>
<dbReference type="PANTHER" id="PTHR43625:SF40">
    <property type="entry name" value="ALDO-KETO REDUCTASE YAKC [NADP(+)]"/>
    <property type="match status" value="1"/>
</dbReference>
<protein>
    <submittedName>
        <fullName evidence="3">Predicted oxidoreductase</fullName>
    </submittedName>
</protein>
<feature type="domain" description="NADP-dependent oxidoreductase" evidence="2">
    <location>
        <begin position="16"/>
        <end position="309"/>
    </location>
</feature>
<evidence type="ECO:0000313" key="3">
    <source>
        <dbReference type="EMBL" id="SDE39230.1"/>
    </source>
</evidence>
<dbReference type="PANTHER" id="PTHR43625">
    <property type="entry name" value="AFLATOXIN B1 ALDEHYDE REDUCTASE"/>
    <property type="match status" value="1"/>
</dbReference>
<dbReference type="InterPro" id="IPR036812">
    <property type="entry name" value="NAD(P)_OxRdtase_dom_sf"/>
</dbReference>
<evidence type="ECO:0000256" key="1">
    <source>
        <dbReference type="ARBA" id="ARBA00023002"/>
    </source>
</evidence>
<keyword evidence="1" id="KW-0560">Oxidoreductase</keyword>
<dbReference type="Proteomes" id="UP000199628">
    <property type="component" value="Unassembled WGS sequence"/>
</dbReference>
<dbReference type="InterPro" id="IPR050791">
    <property type="entry name" value="Aldo-Keto_reductase"/>
</dbReference>
<dbReference type="RefSeq" id="WP_093036245.1">
    <property type="nucleotide sequence ID" value="NZ_FMZV01000018.1"/>
</dbReference>
<evidence type="ECO:0000313" key="4">
    <source>
        <dbReference type="Proteomes" id="UP000199628"/>
    </source>
</evidence>
<evidence type="ECO:0000259" key="2">
    <source>
        <dbReference type="Pfam" id="PF00248"/>
    </source>
</evidence>
<name>A0A1G7CKF8_9RHOB</name>
<dbReference type="GO" id="GO:0016491">
    <property type="term" value="F:oxidoreductase activity"/>
    <property type="evidence" value="ECO:0007669"/>
    <property type="project" value="UniProtKB-KW"/>
</dbReference>
<dbReference type="AlphaFoldDB" id="A0A1G7CKF8"/>